<dbReference type="PANTHER" id="PTHR43618:SF1">
    <property type="entry name" value="SHORT CHAIN DEHYDROGENASE_REDUCTASE"/>
    <property type="match status" value="1"/>
</dbReference>
<evidence type="ECO:0000313" key="4">
    <source>
        <dbReference type="EMBL" id="PMD44292.1"/>
    </source>
</evidence>
<proteinExistence type="inferred from homology"/>
<name>A0A2J6S0M6_HYAVF</name>
<dbReference type="SUPFAM" id="SSF51735">
    <property type="entry name" value="NAD(P)-binding Rossmann-fold domains"/>
    <property type="match status" value="1"/>
</dbReference>
<accession>A0A2J6S0M6</accession>
<dbReference type="GO" id="GO:0016491">
    <property type="term" value="F:oxidoreductase activity"/>
    <property type="evidence" value="ECO:0007669"/>
    <property type="project" value="UniProtKB-KW"/>
</dbReference>
<dbReference type="InterPro" id="IPR052178">
    <property type="entry name" value="Sec_Metab_Biosynth_SDR"/>
</dbReference>
<keyword evidence="5" id="KW-1185">Reference proteome</keyword>
<comment type="similarity">
    <text evidence="1">Belongs to the short-chain dehydrogenases/reductases (SDR) family.</text>
</comment>
<evidence type="ECO:0000256" key="2">
    <source>
        <dbReference type="ARBA" id="ARBA00022857"/>
    </source>
</evidence>
<dbReference type="Gene3D" id="3.40.50.720">
    <property type="entry name" value="NAD(P)-binding Rossmann-like Domain"/>
    <property type="match status" value="1"/>
</dbReference>
<sequence length="160" mass="17761">MVAGLSRSQPLLFFHCCKLEETHGHLSASVIVISSMSGTMRHAQGHFGCNAAKGATVHLSKLMSYEFKESGIRVNSIEPGYFPSRMTTKERDSNQKSTLLEEKIKEKGYVPIMIGVGRGDGTRHNFLDREQVNIGRPGKLRCINTNTKKRCARGVSQHSK</sequence>
<dbReference type="PANTHER" id="PTHR43618">
    <property type="entry name" value="7-ALPHA-HYDROXYSTEROID DEHYDROGENASE"/>
    <property type="match status" value="1"/>
</dbReference>
<dbReference type="PRINTS" id="PR00081">
    <property type="entry name" value="GDHRDH"/>
</dbReference>
<dbReference type="EMBL" id="KZ613941">
    <property type="protein sequence ID" value="PMD44292.1"/>
    <property type="molecule type" value="Genomic_DNA"/>
</dbReference>
<evidence type="ECO:0000256" key="1">
    <source>
        <dbReference type="ARBA" id="ARBA00006484"/>
    </source>
</evidence>
<dbReference type="InterPro" id="IPR002347">
    <property type="entry name" value="SDR_fam"/>
</dbReference>
<dbReference type="InterPro" id="IPR036291">
    <property type="entry name" value="NAD(P)-bd_dom_sf"/>
</dbReference>
<dbReference type="OrthoDB" id="2962696at2759"/>
<dbReference type="Pfam" id="PF13561">
    <property type="entry name" value="adh_short_C2"/>
    <property type="match status" value="1"/>
</dbReference>
<reference evidence="4 5" key="1">
    <citation type="submission" date="2016-04" db="EMBL/GenBank/DDBJ databases">
        <title>A degradative enzymes factory behind the ericoid mycorrhizal symbiosis.</title>
        <authorList>
            <consortium name="DOE Joint Genome Institute"/>
            <person name="Martino E."/>
            <person name="Morin E."/>
            <person name="Grelet G."/>
            <person name="Kuo A."/>
            <person name="Kohler A."/>
            <person name="Daghino S."/>
            <person name="Barry K."/>
            <person name="Choi C."/>
            <person name="Cichocki N."/>
            <person name="Clum A."/>
            <person name="Copeland A."/>
            <person name="Hainaut M."/>
            <person name="Haridas S."/>
            <person name="Labutti K."/>
            <person name="Lindquist E."/>
            <person name="Lipzen A."/>
            <person name="Khouja H.-R."/>
            <person name="Murat C."/>
            <person name="Ohm R."/>
            <person name="Olson A."/>
            <person name="Spatafora J."/>
            <person name="Veneault-Fourrey C."/>
            <person name="Henrissat B."/>
            <person name="Grigoriev I."/>
            <person name="Martin F."/>
            <person name="Perotto S."/>
        </authorList>
    </citation>
    <scope>NUCLEOTIDE SEQUENCE [LARGE SCALE GENOMIC DNA]</scope>
    <source>
        <strain evidence="4 5">F</strain>
    </source>
</reference>
<gene>
    <name evidence="4" type="ORF">L207DRAFT_619271</name>
</gene>
<evidence type="ECO:0008006" key="6">
    <source>
        <dbReference type="Google" id="ProtNLM"/>
    </source>
</evidence>
<evidence type="ECO:0000313" key="5">
    <source>
        <dbReference type="Proteomes" id="UP000235786"/>
    </source>
</evidence>
<keyword evidence="2" id="KW-0521">NADP</keyword>
<evidence type="ECO:0000256" key="3">
    <source>
        <dbReference type="ARBA" id="ARBA00023002"/>
    </source>
</evidence>
<dbReference type="Proteomes" id="UP000235786">
    <property type="component" value="Unassembled WGS sequence"/>
</dbReference>
<dbReference type="STRING" id="1149755.A0A2J6S0M6"/>
<dbReference type="AlphaFoldDB" id="A0A2J6S0M6"/>
<keyword evidence="3" id="KW-0560">Oxidoreductase</keyword>
<organism evidence="4 5">
    <name type="scientific">Hyaloscypha variabilis (strain UAMH 11265 / GT02V1 / F)</name>
    <name type="common">Meliniomyces variabilis</name>
    <dbReference type="NCBI Taxonomy" id="1149755"/>
    <lineage>
        <taxon>Eukaryota</taxon>
        <taxon>Fungi</taxon>
        <taxon>Dikarya</taxon>
        <taxon>Ascomycota</taxon>
        <taxon>Pezizomycotina</taxon>
        <taxon>Leotiomycetes</taxon>
        <taxon>Helotiales</taxon>
        <taxon>Hyaloscyphaceae</taxon>
        <taxon>Hyaloscypha</taxon>
        <taxon>Hyaloscypha variabilis</taxon>
    </lineage>
</organism>
<protein>
    <recommendedName>
        <fullName evidence="6">NAD(P)-binding protein</fullName>
    </recommendedName>
</protein>